<evidence type="ECO:0000259" key="1">
    <source>
        <dbReference type="Pfam" id="PF12680"/>
    </source>
</evidence>
<keyword evidence="3" id="KW-1185">Reference proteome</keyword>
<dbReference type="InterPro" id="IPR037401">
    <property type="entry name" value="SnoaL-like"/>
</dbReference>
<dbReference type="Proteomes" id="UP001568698">
    <property type="component" value="Unassembled WGS sequence"/>
</dbReference>
<sequence>MMNLPPAVKAYFDAANHQDHEALLACFTPDAEVEDENNRYVGRAAIRAWKEESFAKYRPVQEPRSAKTDGAVVSVVTTVSGNFPGSPVDLLHEFTLEGDAVARLNITLA</sequence>
<dbReference type="SUPFAM" id="SSF54427">
    <property type="entry name" value="NTF2-like"/>
    <property type="match status" value="1"/>
</dbReference>
<reference evidence="2 3" key="1">
    <citation type="submission" date="2024-08" db="EMBL/GenBank/DDBJ databases">
        <title>Sulfate-reducing bacteria isolated from formation water of the oil field in Kazakhstan and description of Pseudodesulfovibrio sp.</title>
        <authorList>
            <person name="Bidzhieva S.K."/>
            <person name="Tourova T.P."/>
            <person name="Grouzdev D.S."/>
            <person name="Beletsky A.V."/>
            <person name="Sokolova D.S."/>
            <person name="Samigullina S.R."/>
            <person name="Poltaraus A.B."/>
            <person name="Avtukh A.N."/>
            <person name="Tereshina V.M."/>
            <person name="Zhaparov N.S."/>
            <person name="Mardanov A.V."/>
            <person name="Nazina T.N."/>
        </authorList>
    </citation>
    <scope>NUCLEOTIDE SEQUENCE [LARGE SCALE GENOMIC DNA]</scope>
    <source>
        <strain evidence="2 3">9FUS</strain>
    </source>
</reference>
<protein>
    <submittedName>
        <fullName evidence="2">Nuclear transport factor 2 family protein</fullName>
    </submittedName>
</protein>
<dbReference type="InterPro" id="IPR032710">
    <property type="entry name" value="NTF2-like_dom_sf"/>
</dbReference>
<gene>
    <name evidence="2" type="ORF">AB6M95_14120</name>
</gene>
<evidence type="ECO:0000313" key="3">
    <source>
        <dbReference type="Proteomes" id="UP001568698"/>
    </source>
</evidence>
<dbReference type="Gene3D" id="3.10.450.50">
    <property type="match status" value="1"/>
</dbReference>
<feature type="domain" description="SnoaL-like" evidence="1">
    <location>
        <begin position="8"/>
        <end position="103"/>
    </location>
</feature>
<organism evidence="2 3">
    <name type="scientific">Pseudodesulfovibrio karagichevae</name>
    <dbReference type="NCBI Taxonomy" id="3239305"/>
    <lineage>
        <taxon>Bacteria</taxon>
        <taxon>Pseudomonadati</taxon>
        <taxon>Thermodesulfobacteriota</taxon>
        <taxon>Desulfovibrionia</taxon>
        <taxon>Desulfovibrionales</taxon>
        <taxon>Desulfovibrionaceae</taxon>
    </lineage>
</organism>
<proteinExistence type="predicted"/>
<evidence type="ECO:0000313" key="2">
    <source>
        <dbReference type="EMBL" id="MEZ7197889.1"/>
    </source>
</evidence>
<dbReference type="EMBL" id="JBGLYH010000045">
    <property type="protein sequence ID" value="MEZ7197889.1"/>
    <property type="molecule type" value="Genomic_DNA"/>
</dbReference>
<dbReference type="Pfam" id="PF12680">
    <property type="entry name" value="SnoaL_2"/>
    <property type="match status" value="1"/>
</dbReference>
<accession>A0ABV4K4J0</accession>
<name>A0ABV4K4J0_9BACT</name>
<comment type="caution">
    <text evidence="2">The sequence shown here is derived from an EMBL/GenBank/DDBJ whole genome shotgun (WGS) entry which is preliminary data.</text>
</comment>
<dbReference type="RefSeq" id="WP_371387389.1">
    <property type="nucleotide sequence ID" value="NZ_JBGLYH010000045.1"/>
</dbReference>